<dbReference type="GO" id="GO:0006355">
    <property type="term" value="P:regulation of DNA-templated transcription"/>
    <property type="evidence" value="ECO:0007669"/>
    <property type="project" value="InterPro"/>
</dbReference>
<evidence type="ECO:0000256" key="3">
    <source>
        <dbReference type="ARBA" id="ARBA00023015"/>
    </source>
</evidence>
<keyword evidence="10" id="KW-1185">Reference proteome</keyword>
<dbReference type="InterPro" id="IPR058245">
    <property type="entry name" value="NreC/VraR/RcsB-like_REC"/>
</dbReference>
<keyword evidence="5" id="KW-0804">Transcription</keyword>
<dbReference type="GO" id="GO:0000160">
    <property type="term" value="P:phosphorelay signal transduction system"/>
    <property type="evidence" value="ECO:0007669"/>
    <property type="project" value="UniProtKB-KW"/>
</dbReference>
<keyword evidence="1 6" id="KW-0597">Phosphoprotein</keyword>
<dbReference type="SUPFAM" id="SSF46894">
    <property type="entry name" value="C-terminal effector domain of the bipartite response regulators"/>
    <property type="match status" value="1"/>
</dbReference>
<feature type="domain" description="Response regulatory" evidence="8">
    <location>
        <begin position="6"/>
        <end position="122"/>
    </location>
</feature>
<accession>A0A0E3U6K6</accession>
<dbReference type="PROSITE" id="PS00622">
    <property type="entry name" value="HTH_LUXR_1"/>
    <property type="match status" value="1"/>
</dbReference>
<dbReference type="PANTHER" id="PTHR43214:SF3">
    <property type="entry name" value="RESPONSE REGULATOR UVRY"/>
    <property type="match status" value="1"/>
</dbReference>
<feature type="modified residue" description="4-aspartylphosphate" evidence="6">
    <location>
        <position position="57"/>
    </location>
</feature>
<dbReference type="PATRIC" id="fig|573737.6.peg.2689"/>
<dbReference type="CDD" id="cd17535">
    <property type="entry name" value="REC_NarL-like"/>
    <property type="match status" value="1"/>
</dbReference>
<organism evidence="9 10">
    <name type="scientific">Pandoraea oxalativorans</name>
    <dbReference type="NCBI Taxonomy" id="573737"/>
    <lineage>
        <taxon>Bacteria</taxon>
        <taxon>Pseudomonadati</taxon>
        <taxon>Pseudomonadota</taxon>
        <taxon>Betaproteobacteria</taxon>
        <taxon>Burkholderiales</taxon>
        <taxon>Burkholderiaceae</taxon>
        <taxon>Pandoraea</taxon>
    </lineage>
</organism>
<dbReference type="HOGENOM" id="CLU_000445_90_1_4"/>
<gene>
    <name evidence="9" type="ORF">MB84_09145</name>
</gene>
<evidence type="ECO:0000256" key="5">
    <source>
        <dbReference type="ARBA" id="ARBA00023163"/>
    </source>
</evidence>
<feature type="domain" description="HTH luxR-type" evidence="7">
    <location>
        <begin position="151"/>
        <end position="216"/>
    </location>
</feature>
<dbReference type="Pfam" id="PF00072">
    <property type="entry name" value="Response_reg"/>
    <property type="match status" value="1"/>
</dbReference>
<dbReference type="KEGG" id="pox:MB84_09145"/>
<dbReference type="CDD" id="cd06170">
    <property type="entry name" value="LuxR_C_like"/>
    <property type="match status" value="1"/>
</dbReference>
<dbReference type="InterPro" id="IPR016032">
    <property type="entry name" value="Sig_transdc_resp-reg_C-effctor"/>
</dbReference>
<dbReference type="PROSITE" id="PS50110">
    <property type="entry name" value="RESPONSE_REGULATORY"/>
    <property type="match status" value="1"/>
</dbReference>
<dbReference type="SMART" id="SM00421">
    <property type="entry name" value="HTH_LUXR"/>
    <property type="match status" value="1"/>
</dbReference>
<evidence type="ECO:0000259" key="7">
    <source>
        <dbReference type="PROSITE" id="PS50043"/>
    </source>
</evidence>
<evidence type="ECO:0000256" key="2">
    <source>
        <dbReference type="ARBA" id="ARBA00023012"/>
    </source>
</evidence>
<sequence length="219" mass="24095">MTGSTGVIVVEDHELLADGLCRLIEDELGWCVLARVVNGLDVYRACVVHRPALIVLDLGLPGMDGVDVIRQCVQRWPELRIVVHSASDDGERARQSLEAGAGAFVLKSSSRTTLINAVNVVMRGDRFIDPAVFGIVHDPTGQPLPSKPGAAGLPERLLTLRERQVLKLAAEGQRNRDIAQLLSISVKTVETHRLNMMRKLNAHNAADIVRWAHRLRMLL</sequence>
<evidence type="ECO:0000313" key="9">
    <source>
        <dbReference type="EMBL" id="AKC69608.1"/>
    </source>
</evidence>
<name>A0A0E3U6K6_9BURK</name>
<dbReference type="PROSITE" id="PS50043">
    <property type="entry name" value="HTH_LUXR_2"/>
    <property type="match status" value="1"/>
</dbReference>
<dbReference type="InterPro" id="IPR001789">
    <property type="entry name" value="Sig_transdc_resp-reg_receiver"/>
</dbReference>
<dbReference type="Pfam" id="PF00196">
    <property type="entry name" value="GerE"/>
    <property type="match status" value="1"/>
</dbReference>
<evidence type="ECO:0000256" key="1">
    <source>
        <dbReference type="ARBA" id="ARBA00022553"/>
    </source>
</evidence>
<keyword evidence="3" id="KW-0805">Transcription regulation</keyword>
<evidence type="ECO:0000259" key="8">
    <source>
        <dbReference type="PROSITE" id="PS50110"/>
    </source>
</evidence>
<dbReference type="Gene3D" id="3.40.50.2300">
    <property type="match status" value="1"/>
</dbReference>
<proteinExistence type="predicted"/>
<dbReference type="PANTHER" id="PTHR43214">
    <property type="entry name" value="TWO-COMPONENT RESPONSE REGULATOR"/>
    <property type="match status" value="1"/>
</dbReference>
<evidence type="ECO:0000256" key="6">
    <source>
        <dbReference type="PROSITE-ProRule" id="PRU00169"/>
    </source>
</evidence>
<dbReference type="OrthoDB" id="9816469at2"/>
<dbReference type="SMART" id="SM00448">
    <property type="entry name" value="REC"/>
    <property type="match status" value="1"/>
</dbReference>
<dbReference type="InterPro" id="IPR011006">
    <property type="entry name" value="CheY-like_superfamily"/>
</dbReference>
<protein>
    <submittedName>
        <fullName evidence="9">DNA-binding response regulator</fullName>
    </submittedName>
</protein>
<evidence type="ECO:0000313" key="10">
    <source>
        <dbReference type="Proteomes" id="UP000035050"/>
    </source>
</evidence>
<dbReference type="InterPro" id="IPR000792">
    <property type="entry name" value="Tscrpt_reg_LuxR_C"/>
</dbReference>
<dbReference type="AlphaFoldDB" id="A0A0E3U6K6"/>
<dbReference type="PRINTS" id="PR00038">
    <property type="entry name" value="HTHLUXR"/>
</dbReference>
<dbReference type="GO" id="GO:0003677">
    <property type="term" value="F:DNA binding"/>
    <property type="evidence" value="ECO:0007669"/>
    <property type="project" value="UniProtKB-KW"/>
</dbReference>
<keyword evidence="2" id="KW-0902">Two-component regulatory system</keyword>
<dbReference type="Proteomes" id="UP000035050">
    <property type="component" value="Chromosome"/>
</dbReference>
<dbReference type="SUPFAM" id="SSF52172">
    <property type="entry name" value="CheY-like"/>
    <property type="match status" value="1"/>
</dbReference>
<dbReference type="InterPro" id="IPR039420">
    <property type="entry name" value="WalR-like"/>
</dbReference>
<evidence type="ECO:0000256" key="4">
    <source>
        <dbReference type="ARBA" id="ARBA00023125"/>
    </source>
</evidence>
<dbReference type="EMBL" id="CP011253">
    <property type="protein sequence ID" value="AKC69608.1"/>
    <property type="molecule type" value="Genomic_DNA"/>
</dbReference>
<dbReference type="RefSeq" id="WP_046290916.1">
    <property type="nucleotide sequence ID" value="NZ_CP011253.3"/>
</dbReference>
<reference evidence="9" key="1">
    <citation type="submission" date="2016-06" db="EMBL/GenBank/DDBJ databases">
        <title>Pandoraea oxalativorans DSM 23570 Genome Sequencing.</title>
        <authorList>
            <person name="Ee R."/>
            <person name="Lim Y.-L."/>
            <person name="Yong D."/>
            <person name="Yin W.-F."/>
            <person name="Chan K.-G."/>
        </authorList>
    </citation>
    <scope>NUCLEOTIDE SEQUENCE</scope>
    <source>
        <strain evidence="9">DSM 23570</strain>
    </source>
</reference>
<keyword evidence="4 9" id="KW-0238">DNA-binding</keyword>